<dbReference type="Proteomes" id="UP001155546">
    <property type="component" value="Unassembled WGS sequence"/>
</dbReference>
<feature type="transmembrane region" description="Helical" evidence="1">
    <location>
        <begin position="118"/>
        <end position="139"/>
    </location>
</feature>
<evidence type="ECO:0000313" key="3">
    <source>
        <dbReference type="Proteomes" id="UP001155546"/>
    </source>
</evidence>
<sequence>MKKEIEENALKVVQERNNSAKDFNVQHVFEDFFDGNLVTVQFKVEREGQPDLVLENYIYYDGKNSHHYRFQHEFLHDISKRQKKNNLKELAEIFGVSGSIAMILTLAIGYLAIKQIPIPDILSNGLTVIIGFYFGAQVLKNKV</sequence>
<organism evidence="2 3">
    <name type="scientific">Shewanella holmiensis</name>
    <dbReference type="NCBI Taxonomy" id="2952222"/>
    <lineage>
        <taxon>Bacteria</taxon>
        <taxon>Pseudomonadati</taxon>
        <taxon>Pseudomonadota</taxon>
        <taxon>Gammaproteobacteria</taxon>
        <taxon>Alteromonadales</taxon>
        <taxon>Shewanellaceae</taxon>
        <taxon>Shewanella</taxon>
    </lineage>
</organism>
<keyword evidence="1" id="KW-0472">Membrane</keyword>
<keyword evidence="1" id="KW-1133">Transmembrane helix</keyword>
<evidence type="ECO:0000313" key="2">
    <source>
        <dbReference type="EMBL" id="MCT7943037.1"/>
    </source>
</evidence>
<feature type="transmembrane region" description="Helical" evidence="1">
    <location>
        <begin position="90"/>
        <end position="112"/>
    </location>
</feature>
<name>A0A9X3AQH4_9GAMM</name>
<protein>
    <submittedName>
        <fullName evidence="2">Uncharacterized protein</fullName>
    </submittedName>
</protein>
<dbReference type="EMBL" id="JAMTCD010000021">
    <property type="protein sequence ID" value="MCT7943037.1"/>
    <property type="molecule type" value="Genomic_DNA"/>
</dbReference>
<keyword evidence="1" id="KW-0812">Transmembrane</keyword>
<keyword evidence="3" id="KW-1185">Reference proteome</keyword>
<dbReference type="AlphaFoldDB" id="A0A9X3AQH4"/>
<gene>
    <name evidence="2" type="ORF">NE535_14760</name>
</gene>
<dbReference type="RefSeq" id="WP_261299384.1">
    <property type="nucleotide sequence ID" value="NZ_JAMTCD010000021.1"/>
</dbReference>
<comment type="caution">
    <text evidence="2">The sequence shown here is derived from an EMBL/GenBank/DDBJ whole genome shotgun (WGS) entry which is preliminary data.</text>
</comment>
<evidence type="ECO:0000256" key="1">
    <source>
        <dbReference type="SAM" id="Phobius"/>
    </source>
</evidence>
<reference evidence="2" key="1">
    <citation type="journal article" date="2023" name="Int. J. Syst. Evol. Microbiol.">
        <title>&lt;i&gt;Shewanella septentrionalis&lt;/i&gt; sp. nov. and &lt;i&gt;Shewanella holmiensis&lt;/i&gt; sp. nov., isolated from Baltic Sea water and sediments.</title>
        <authorList>
            <person name="Martin-Rodriguez A.J."/>
            <person name="Thorell K."/>
            <person name="Joffre E."/>
            <person name="Jensie-Markopoulos S."/>
            <person name="Moore E.R.B."/>
            <person name="Sjoling A."/>
        </authorList>
    </citation>
    <scope>NUCLEOTIDE SEQUENCE</scope>
    <source>
        <strain evidence="2">SP1S2-7</strain>
    </source>
</reference>
<proteinExistence type="predicted"/>
<accession>A0A9X3AQH4</accession>